<proteinExistence type="predicted"/>
<evidence type="ECO:0000313" key="2">
    <source>
        <dbReference type="EMBL" id="MCQ4637321.1"/>
    </source>
</evidence>
<feature type="transmembrane region" description="Helical" evidence="1">
    <location>
        <begin position="5"/>
        <end position="23"/>
    </location>
</feature>
<dbReference type="EMBL" id="JANFXK010000012">
    <property type="protein sequence ID" value="MCQ4637321.1"/>
    <property type="molecule type" value="Genomic_DNA"/>
</dbReference>
<feature type="transmembrane region" description="Helical" evidence="1">
    <location>
        <begin position="69"/>
        <end position="88"/>
    </location>
</feature>
<evidence type="ECO:0000256" key="1">
    <source>
        <dbReference type="SAM" id="Phobius"/>
    </source>
</evidence>
<protein>
    <submittedName>
        <fullName evidence="2">Uncharacterized protein</fullName>
    </submittedName>
</protein>
<feature type="transmembrane region" description="Helical" evidence="1">
    <location>
        <begin position="38"/>
        <end position="57"/>
    </location>
</feature>
<dbReference type="RefSeq" id="WP_256132513.1">
    <property type="nucleotide sequence ID" value="NZ_JANFXK010000012.1"/>
</dbReference>
<evidence type="ECO:0000313" key="3">
    <source>
        <dbReference type="Proteomes" id="UP001524502"/>
    </source>
</evidence>
<sequence>MREKLMTAVCGILMVFPWTLLVLRTNEWALLSPAAERLIALYAVVMIGGGILTGIAYGKTMLRNSFMKLCLVVNMLYAACGAAALVMMTV</sequence>
<reference evidence="2 3" key="1">
    <citation type="submission" date="2022-06" db="EMBL/GenBank/DDBJ databases">
        <title>Isolation of gut microbiota from human fecal samples.</title>
        <authorList>
            <person name="Pamer E.G."/>
            <person name="Barat B."/>
            <person name="Waligurski E."/>
            <person name="Medina S."/>
            <person name="Paddock L."/>
            <person name="Mostad J."/>
        </authorList>
    </citation>
    <scope>NUCLEOTIDE SEQUENCE [LARGE SCALE GENOMIC DNA]</scope>
    <source>
        <strain evidence="2 3">SL.3.17</strain>
    </source>
</reference>
<dbReference type="Proteomes" id="UP001524502">
    <property type="component" value="Unassembled WGS sequence"/>
</dbReference>
<gene>
    <name evidence="2" type="ORF">NE619_11355</name>
</gene>
<organism evidence="2 3">
    <name type="scientific">Anaerovorax odorimutans</name>
    <dbReference type="NCBI Taxonomy" id="109327"/>
    <lineage>
        <taxon>Bacteria</taxon>
        <taxon>Bacillati</taxon>
        <taxon>Bacillota</taxon>
        <taxon>Clostridia</taxon>
        <taxon>Peptostreptococcales</taxon>
        <taxon>Anaerovoracaceae</taxon>
        <taxon>Anaerovorax</taxon>
    </lineage>
</organism>
<keyword evidence="1" id="KW-0812">Transmembrane</keyword>
<keyword evidence="3" id="KW-1185">Reference proteome</keyword>
<keyword evidence="1" id="KW-0472">Membrane</keyword>
<keyword evidence="1" id="KW-1133">Transmembrane helix</keyword>
<accession>A0ABT1RQ80</accession>
<comment type="caution">
    <text evidence="2">The sequence shown here is derived from an EMBL/GenBank/DDBJ whole genome shotgun (WGS) entry which is preliminary data.</text>
</comment>
<name>A0ABT1RQ80_9FIRM</name>